<accession>A0A8S3KHK4</accession>
<reference evidence="1" key="1">
    <citation type="submission" date="2021-02" db="EMBL/GenBank/DDBJ databases">
        <authorList>
            <person name="Nowell W R."/>
        </authorList>
    </citation>
    <scope>NUCLEOTIDE SEQUENCE</scope>
</reference>
<gene>
    <name evidence="1" type="ORF">SMN809_LOCUS86202</name>
</gene>
<dbReference type="EMBL" id="CAJOBI010369269">
    <property type="protein sequence ID" value="CAF5229282.1"/>
    <property type="molecule type" value="Genomic_DNA"/>
</dbReference>
<feature type="non-terminal residue" evidence="1">
    <location>
        <position position="1"/>
    </location>
</feature>
<proteinExistence type="predicted"/>
<comment type="caution">
    <text evidence="1">The sequence shown here is derived from an EMBL/GenBank/DDBJ whole genome shotgun (WGS) entry which is preliminary data.</text>
</comment>
<sequence length="80" mass="8684">AIVEIASRGAAADSTRNPDLISPCMTLDDLSKRHVLTVPARLIKASNDEHKLHDDQYFATTSINHLKTLAGSFGSDAVFF</sequence>
<organism evidence="1 2">
    <name type="scientific">Rotaria magnacalcarata</name>
    <dbReference type="NCBI Taxonomy" id="392030"/>
    <lineage>
        <taxon>Eukaryota</taxon>
        <taxon>Metazoa</taxon>
        <taxon>Spiralia</taxon>
        <taxon>Gnathifera</taxon>
        <taxon>Rotifera</taxon>
        <taxon>Eurotatoria</taxon>
        <taxon>Bdelloidea</taxon>
        <taxon>Philodinida</taxon>
        <taxon>Philodinidae</taxon>
        <taxon>Rotaria</taxon>
    </lineage>
</organism>
<protein>
    <submittedName>
        <fullName evidence="1">Uncharacterized protein</fullName>
    </submittedName>
</protein>
<name>A0A8S3KHK4_9BILA</name>
<evidence type="ECO:0000313" key="2">
    <source>
        <dbReference type="Proteomes" id="UP000676336"/>
    </source>
</evidence>
<dbReference type="Proteomes" id="UP000676336">
    <property type="component" value="Unassembled WGS sequence"/>
</dbReference>
<dbReference type="AlphaFoldDB" id="A0A8S3KHK4"/>
<evidence type="ECO:0000313" key="1">
    <source>
        <dbReference type="EMBL" id="CAF5229282.1"/>
    </source>
</evidence>